<evidence type="ECO:0008006" key="4">
    <source>
        <dbReference type="Google" id="ProtNLM"/>
    </source>
</evidence>
<dbReference type="InterPro" id="IPR015419">
    <property type="entry name" value="CTAG/Pcc1"/>
</dbReference>
<evidence type="ECO:0000313" key="2">
    <source>
        <dbReference type="EMBL" id="AKB12056.1"/>
    </source>
</evidence>
<dbReference type="Proteomes" id="UP000066529">
    <property type="component" value="Chromosome"/>
</dbReference>
<reference evidence="2 3" key="1">
    <citation type="submission" date="2014-07" db="EMBL/GenBank/DDBJ databases">
        <title>Methanogenic archaea and the global carbon cycle.</title>
        <authorList>
            <person name="Henriksen J.R."/>
            <person name="Luke J."/>
            <person name="Reinhart S."/>
            <person name="Benedict M.N."/>
            <person name="Youngblut N.D."/>
            <person name="Metcalf M.E."/>
            <person name="Whitaker R.J."/>
            <person name="Metcalf W.W."/>
        </authorList>
    </citation>
    <scope>NUCLEOTIDE SEQUENCE [LARGE SCALE GENOMIC DNA]</scope>
    <source>
        <strain evidence="3">ATCC 43570 / DSM 1825 / OCM 12 / VKM B-1830 / TM-1</strain>
    </source>
</reference>
<sequence length="88" mass="10001">MKLFAEFTFETETAEIIYRALLPELSESFSERSVIDLSLEDKNRLVLSVKAADVVSLRSALNTWLRLIQIAQEILEVTNEARSPCQIS</sequence>
<dbReference type="EMBL" id="CP009501">
    <property type="protein sequence ID" value="AKB12056.1"/>
    <property type="molecule type" value="Genomic_DNA"/>
</dbReference>
<dbReference type="AlphaFoldDB" id="A0A0E3KNU6"/>
<proteinExistence type="inferred from homology"/>
<evidence type="ECO:0000313" key="3">
    <source>
        <dbReference type="Proteomes" id="UP000066529"/>
    </source>
</evidence>
<accession>A0A0E3KNU6</accession>
<dbReference type="NCBIfam" id="NF011470">
    <property type="entry name" value="PRK14887.1"/>
    <property type="match status" value="1"/>
</dbReference>
<name>A0A0E3KNU6_METTT</name>
<protein>
    <recommendedName>
        <fullName evidence="4">KEOPS complex subunit Pcc1</fullName>
    </recommendedName>
</protein>
<gene>
    <name evidence="2" type="ORF">MSTHT_0298</name>
</gene>
<dbReference type="RefSeq" id="WP_048166285.1">
    <property type="nucleotide sequence ID" value="NZ_CP009501.1"/>
</dbReference>
<dbReference type="OrthoDB" id="8982at2157"/>
<organism evidence="2 3">
    <name type="scientific">Methanosarcina thermophila (strain ATCC 43570 / DSM 1825 / OCM 12 / VKM B-1830 / TM-1)</name>
    <dbReference type="NCBI Taxonomy" id="523844"/>
    <lineage>
        <taxon>Archaea</taxon>
        <taxon>Methanobacteriati</taxon>
        <taxon>Methanobacteriota</taxon>
        <taxon>Stenosarchaea group</taxon>
        <taxon>Methanomicrobia</taxon>
        <taxon>Methanosarcinales</taxon>
        <taxon>Methanosarcinaceae</taxon>
        <taxon>Methanosarcina</taxon>
    </lineage>
</organism>
<comment type="similarity">
    <text evidence="1">Belongs to the CTAG/PCC1 family.</text>
</comment>
<dbReference type="Pfam" id="PF09341">
    <property type="entry name" value="Pcc1"/>
    <property type="match status" value="1"/>
</dbReference>
<dbReference type="HOGENOM" id="CLU_170076_2_1_2"/>
<evidence type="ECO:0000256" key="1">
    <source>
        <dbReference type="ARBA" id="ARBA00007073"/>
    </source>
</evidence>
<dbReference type="KEGG" id="mthr:MSTHT_0298"/>
<dbReference type="GeneID" id="41601702"/>
<dbReference type="STRING" id="523844.MSTHT_0298"/>
<dbReference type="PATRIC" id="fig|523844.20.peg.393"/>
<dbReference type="Gene3D" id="3.30.310.50">
    <property type="entry name" value="Alpha-D-phosphohexomutase, C-terminal domain"/>
    <property type="match status" value="1"/>
</dbReference>